<dbReference type="AlphaFoldDB" id="A0A0A1GYM0"/>
<organism evidence="6 7">
    <name type="scientific">Paucilactobacillus hokkaidonensis JCM 18461</name>
    <dbReference type="NCBI Taxonomy" id="1291742"/>
    <lineage>
        <taxon>Bacteria</taxon>
        <taxon>Bacillati</taxon>
        <taxon>Bacillota</taxon>
        <taxon>Bacilli</taxon>
        <taxon>Lactobacillales</taxon>
        <taxon>Lactobacillaceae</taxon>
        <taxon>Paucilactobacillus</taxon>
    </lineage>
</organism>
<keyword evidence="1 6" id="KW-0575">Peroxidase</keyword>
<sequence>MEVTRRGEVETLVGNPPEVGVTLPHFKIFNAQGERIKTHDLIGKITLISVVPDINTKTCSLQTKKFNKTMDQYPDVRFITVSTNTIKQQAAWCAAEDVDNIEMMSDSEESFGYEMKLLIPNSGTLARSIFIIDDTGTIVYRQIVTEQVDEPDYLEAVTALGKLL</sequence>
<dbReference type="Pfam" id="PF00578">
    <property type="entry name" value="AhpC-TSA"/>
    <property type="match status" value="1"/>
</dbReference>
<dbReference type="InterPro" id="IPR013766">
    <property type="entry name" value="Thioredoxin_domain"/>
</dbReference>
<dbReference type="SMR" id="A0A0A1GYM0"/>
<proteinExistence type="predicted"/>
<dbReference type="Proteomes" id="UP000031620">
    <property type="component" value="Chromosome"/>
</dbReference>
<evidence type="ECO:0000256" key="1">
    <source>
        <dbReference type="ARBA" id="ARBA00022559"/>
    </source>
</evidence>
<protein>
    <submittedName>
        <fullName evidence="6">Thiol peroxidase</fullName>
    </submittedName>
</protein>
<evidence type="ECO:0000313" key="7">
    <source>
        <dbReference type="Proteomes" id="UP000031620"/>
    </source>
</evidence>
<gene>
    <name evidence="6" type="ORF">LOOC260_115590</name>
</gene>
<dbReference type="CDD" id="cd03014">
    <property type="entry name" value="PRX_Atyp2cys"/>
    <property type="match status" value="1"/>
</dbReference>
<dbReference type="KEGG" id="lho:LOOC260_115590"/>
<evidence type="ECO:0000256" key="2">
    <source>
        <dbReference type="ARBA" id="ARBA00022862"/>
    </source>
</evidence>
<keyword evidence="4" id="KW-0676">Redox-active center</keyword>
<evidence type="ECO:0000256" key="4">
    <source>
        <dbReference type="ARBA" id="ARBA00023284"/>
    </source>
</evidence>
<name>A0A0A1GYM0_9LACO</name>
<dbReference type="STRING" id="1291742.LOOC260_115590"/>
<dbReference type="RefSeq" id="WP_041094121.1">
    <property type="nucleotide sequence ID" value="NZ_AP014680.1"/>
</dbReference>
<dbReference type="EMBL" id="AP014680">
    <property type="protein sequence ID" value="BAP86069.1"/>
    <property type="molecule type" value="Genomic_DNA"/>
</dbReference>
<dbReference type="GO" id="GO:0008379">
    <property type="term" value="F:thioredoxin peroxidase activity"/>
    <property type="evidence" value="ECO:0007669"/>
    <property type="project" value="InterPro"/>
</dbReference>
<dbReference type="PANTHER" id="PTHR43110:SF1">
    <property type="entry name" value="THIOL PEROXIDASE"/>
    <property type="match status" value="1"/>
</dbReference>
<dbReference type="PROSITE" id="PS51352">
    <property type="entry name" value="THIOREDOXIN_2"/>
    <property type="match status" value="1"/>
</dbReference>
<accession>A0A0A1GYM0</accession>
<dbReference type="InterPro" id="IPR002065">
    <property type="entry name" value="TPX"/>
</dbReference>
<evidence type="ECO:0000256" key="3">
    <source>
        <dbReference type="ARBA" id="ARBA00023157"/>
    </source>
</evidence>
<dbReference type="SUPFAM" id="SSF52833">
    <property type="entry name" value="Thioredoxin-like"/>
    <property type="match status" value="1"/>
</dbReference>
<evidence type="ECO:0000259" key="5">
    <source>
        <dbReference type="PROSITE" id="PS51352"/>
    </source>
</evidence>
<dbReference type="HOGENOM" id="CLU_042529_12_0_9"/>
<dbReference type="InterPro" id="IPR050455">
    <property type="entry name" value="Tpx_Peroxidase_subfamily"/>
</dbReference>
<reference evidence="6 7" key="1">
    <citation type="submission" date="2014-11" db="EMBL/GenBank/DDBJ databases">
        <title>Complete genome sequence and analysis of Lactobacillus hokkaidonensis LOOC260T.</title>
        <authorList>
            <person name="Tanizawa Y."/>
            <person name="Tohno M."/>
            <person name="Kaminuma E."/>
            <person name="Nakamura Y."/>
            <person name="Arita M."/>
        </authorList>
    </citation>
    <scope>NUCLEOTIDE SEQUENCE [LARGE SCALE GENOMIC DNA]</scope>
    <source>
        <strain evidence="6 7">LOOC260</strain>
    </source>
</reference>
<keyword evidence="2" id="KW-0049">Antioxidant</keyword>
<dbReference type="InterPro" id="IPR036249">
    <property type="entry name" value="Thioredoxin-like_sf"/>
</dbReference>
<dbReference type="PANTHER" id="PTHR43110">
    <property type="entry name" value="THIOL PEROXIDASE"/>
    <property type="match status" value="1"/>
</dbReference>
<dbReference type="Gene3D" id="3.40.30.10">
    <property type="entry name" value="Glutaredoxin"/>
    <property type="match status" value="1"/>
</dbReference>
<evidence type="ECO:0000313" key="6">
    <source>
        <dbReference type="EMBL" id="BAP86069.1"/>
    </source>
</evidence>
<dbReference type="InterPro" id="IPR000866">
    <property type="entry name" value="AhpC/TSA"/>
</dbReference>
<keyword evidence="3" id="KW-1015">Disulfide bond</keyword>
<keyword evidence="1 6" id="KW-0560">Oxidoreductase</keyword>
<feature type="domain" description="Thioredoxin" evidence="5">
    <location>
        <begin position="17"/>
        <end position="162"/>
    </location>
</feature>